<dbReference type="PANTHER" id="PTHR46018">
    <property type="entry name" value="ZINC PHOSPHODIESTERASE ELAC PROTEIN 1"/>
    <property type="match status" value="1"/>
</dbReference>
<protein>
    <submittedName>
        <fullName evidence="1">Uncharacterized protein</fullName>
    </submittedName>
</protein>
<dbReference type="PANTHER" id="PTHR46018:SF2">
    <property type="entry name" value="ZINC PHOSPHODIESTERASE ELAC PROTEIN 1"/>
    <property type="match status" value="1"/>
</dbReference>
<dbReference type="GO" id="GO:0042781">
    <property type="term" value="F:3'-tRNA processing endoribonuclease activity"/>
    <property type="evidence" value="ECO:0007669"/>
    <property type="project" value="TreeGrafter"/>
</dbReference>
<proteinExistence type="predicted"/>
<dbReference type="RefSeq" id="WP_353683535.1">
    <property type="nucleotide sequence ID" value="NZ_CP144373.1"/>
</dbReference>
<dbReference type="EMBL" id="CP144373">
    <property type="protein sequence ID" value="XCH45994.1"/>
    <property type="molecule type" value="Genomic_DNA"/>
</dbReference>
<accession>A0AAU8GVD6</accession>
<sequence>MYNYTIVARLFHYKIVNNAFGDPCVFVRLLRERRALLFDVGDIRKIPFNEILKVSDIFVTHTHIDHFIGFDQVIRAVLRRAEPLRVYGPDSIIDCVYGKLKGYTWNLVSDYPLSIEVYAITEKKIKRARFLASQKFKIEKLPSLPKQEFILKEPLFKVKALVLSHGIPVIAYCIEEDFHINIDKVKLEKKGFVVGPWLGELKKLIKLHYDYEPYGMLKPKNPSIKLKVNTPKGEFGLEELFEIVNITKGEKISYVMDVAPLEENIQKIIDFVKGSDVLFCEAYFLSKDMERAIERNHLTAALTGKIARQAEVKELVILHISPKYIENPEEVYREVELSRFQDLQ</sequence>
<evidence type="ECO:0000313" key="1">
    <source>
        <dbReference type="EMBL" id="XCH45994.1"/>
    </source>
</evidence>
<dbReference type="InterPro" id="IPR036866">
    <property type="entry name" value="RibonucZ/Hydroxyglut_hydro"/>
</dbReference>
<reference evidence="1" key="1">
    <citation type="submission" date="2024-01" db="EMBL/GenBank/DDBJ databases">
        <title>The first autotrophic representatives of the genus Thermodesulfovibrio.</title>
        <authorList>
            <person name="Maltseva A.I."/>
            <person name="Elcheninov A.G."/>
            <person name="Kublanov I.V."/>
            <person name="Lebedinsky A.V."/>
            <person name="Frolov E.N."/>
        </authorList>
    </citation>
    <scope>NUCLEOTIDE SEQUENCE</scope>
    <source>
        <strain evidence="1">3907-1M</strain>
    </source>
</reference>
<dbReference type="NCBIfam" id="NF002558">
    <property type="entry name" value="PRK02126.1"/>
    <property type="match status" value="1"/>
</dbReference>
<dbReference type="AlphaFoldDB" id="A0AAU8GVD6"/>
<dbReference type="KEGG" id="taut:V4D30_06550"/>
<dbReference type="Gene3D" id="3.60.15.10">
    <property type="entry name" value="Ribonuclease Z/Hydroxyacylglutathione hydrolase-like"/>
    <property type="match status" value="1"/>
</dbReference>
<gene>
    <name evidence="1" type="ORF">V4D30_06550</name>
</gene>
<name>A0AAU8GVD6_9BACT</name>
<dbReference type="SUPFAM" id="SSF56281">
    <property type="entry name" value="Metallo-hydrolase/oxidoreductase"/>
    <property type="match status" value="1"/>
</dbReference>
<organism evidence="1">
    <name type="scientific">Thermodesulfovibrio autotrophicus</name>
    <dbReference type="NCBI Taxonomy" id="3118333"/>
    <lineage>
        <taxon>Bacteria</taxon>
        <taxon>Pseudomonadati</taxon>
        <taxon>Nitrospirota</taxon>
        <taxon>Thermodesulfovibrionia</taxon>
        <taxon>Thermodesulfovibrionales</taxon>
        <taxon>Thermodesulfovibrionaceae</taxon>
        <taxon>Thermodesulfovibrio</taxon>
    </lineage>
</organism>